<dbReference type="InterPro" id="IPR032675">
    <property type="entry name" value="LRR_dom_sf"/>
</dbReference>
<dbReference type="Proteomes" id="UP000719766">
    <property type="component" value="Unassembled WGS sequence"/>
</dbReference>
<reference evidence="2" key="1">
    <citation type="journal article" date="2020" name="New Phytol.">
        <title>Comparative genomics reveals dynamic genome evolution in host specialist ectomycorrhizal fungi.</title>
        <authorList>
            <person name="Lofgren L.A."/>
            <person name="Nguyen N.H."/>
            <person name="Vilgalys R."/>
            <person name="Ruytinx J."/>
            <person name="Liao H.L."/>
            <person name="Branco S."/>
            <person name="Kuo A."/>
            <person name="LaButti K."/>
            <person name="Lipzen A."/>
            <person name="Andreopoulos W."/>
            <person name="Pangilinan J."/>
            <person name="Riley R."/>
            <person name="Hundley H."/>
            <person name="Na H."/>
            <person name="Barry K."/>
            <person name="Grigoriev I.V."/>
            <person name="Stajich J.E."/>
            <person name="Kennedy P.G."/>
        </authorList>
    </citation>
    <scope>NUCLEOTIDE SEQUENCE</scope>
    <source>
        <strain evidence="2">S12</strain>
    </source>
</reference>
<dbReference type="OrthoDB" id="3543113at2759"/>
<name>A0A9P7ADL9_9AGAM</name>
<feature type="signal peptide" evidence="1">
    <location>
        <begin position="1"/>
        <end position="20"/>
    </location>
</feature>
<keyword evidence="3" id="KW-1185">Reference proteome</keyword>
<evidence type="ECO:0000256" key="1">
    <source>
        <dbReference type="SAM" id="SignalP"/>
    </source>
</evidence>
<dbReference type="SUPFAM" id="SSF52047">
    <property type="entry name" value="RNI-like"/>
    <property type="match status" value="1"/>
</dbReference>
<dbReference type="EMBL" id="JABBWE010000097">
    <property type="protein sequence ID" value="KAG1786160.1"/>
    <property type="molecule type" value="Genomic_DNA"/>
</dbReference>
<accession>A0A9P7ADL9</accession>
<protein>
    <recommendedName>
        <fullName evidence="4">F-box domain-containing protein</fullName>
    </recommendedName>
</protein>
<evidence type="ECO:0000313" key="3">
    <source>
        <dbReference type="Proteomes" id="UP000719766"/>
    </source>
</evidence>
<dbReference type="GeneID" id="64589815"/>
<proteinExistence type="predicted"/>
<dbReference type="AlphaFoldDB" id="A0A9P7ADL9"/>
<keyword evidence="1" id="KW-0732">Signal</keyword>
<feature type="chain" id="PRO_5040126107" description="F-box domain-containing protein" evidence="1">
    <location>
        <begin position="21"/>
        <end position="512"/>
    </location>
</feature>
<sequence length="512" mass="57714">MHQSLLIDEILSLIIRFVAADGQGDPKRLENTSSLAKLARTCRCFMECALDTLWRTQHSLSPLIMCLPRSIWEIHSSNVLYLTRPPTESEWARFDVYSRRVKSFSYPKQTKMIRLHEDALPLLFSERSPQSLFPSLSSLDFSILSCNSSSLIRDFLSPKLTNLAFTLPRKICPQDICGILEDLPRKATRLENLAISSFFPVTSFELNIPTHGLPDLRRLVVSSSIRISAQSMLNIASLRYVQELALNLHHDFDADVLRDRANHSTFPALRRVNLVAYDLPQCTSIVSLICSPQLEDVTVTYNVQARSSVITSFLSAIGTSVRSISLRHNMQTHAIADPPFVFYPSTFAPLFACRNLRTIQVYNLGTLNLDDDFIISAAKAWSKLEDIRLCSLPWSSIIPNISLNALTALTRYCPKLTRVHLSLDAREIPELPVDGLNTTGAQFLGVLNVRDSAIGHTESVAQFLRAIIPNMRTLYVEAHPELRDKWMEVKAYYDRLSMPVVPALRNGSDSRP</sequence>
<dbReference type="Gene3D" id="3.80.10.10">
    <property type="entry name" value="Ribonuclease Inhibitor"/>
    <property type="match status" value="1"/>
</dbReference>
<evidence type="ECO:0008006" key="4">
    <source>
        <dbReference type="Google" id="ProtNLM"/>
    </source>
</evidence>
<organism evidence="2 3">
    <name type="scientific">Suillus plorans</name>
    <dbReference type="NCBI Taxonomy" id="116603"/>
    <lineage>
        <taxon>Eukaryota</taxon>
        <taxon>Fungi</taxon>
        <taxon>Dikarya</taxon>
        <taxon>Basidiomycota</taxon>
        <taxon>Agaricomycotina</taxon>
        <taxon>Agaricomycetes</taxon>
        <taxon>Agaricomycetidae</taxon>
        <taxon>Boletales</taxon>
        <taxon>Suillineae</taxon>
        <taxon>Suillaceae</taxon>
        <taxon>Suillus</taxon>
    </lineage>
</organism>
<evidence type="ECO:0000313" key="2">
    <source>
        <dbReference type="EMBL" id="KAG1786160.1"/>
    </source>
</evidence>
<dbReference type="RefSeq" id="XP_041153630.1">
    <property type="nucleotide sequence ID" value="XM_041296051.1"/>
</dbReference>
<gene>
    <name evidence="2" type="ORF">HD556DRAFT_1066209</name>
</gene>
<comment type="caution">
    <text evidence="2">The sequence shown here is derived from an EMBL/GenBank/DDBJ whole genome shotgun (WGS) entry which is preliminary data.</text>
</comment>